<evidence type="ECO:0000313" key="2">
    <source>
        <dbReference type="Proteomes" id="UP000006977"/>
    </source>
</evidence>
<comment type="caution">
    <text evidence="1">The sequence shown here is derived from an EMBL/GenBank/DDBJ whole genome shotgun (WGS) entry which is preliminary data.</text>
</comment>
<reference evidence="1 2" key="1">
    <citation type="submission" date="2012-04" db="EMBL/GenBank/DDBJ databases">
        <title>The Genome Sequence of Bacillus cereus HuA4-10.</title>
        <authorList>
            <consortium name="The Broad Institute Genome Sequencing Platform"/>
            <consortium name="The Broad Institute Genome Sequencing Center for Infectious Disease"/>
            <person name="Feldgarden M."/>
            <person name="Van der Auwera G.A."/>
            <person name="Mahillon J."/>
            <person name="Duprez V."/>
            <person name="Timmery S."/>
            <person name="Mattelet C."/>
            <person name="Dierick K."/>
            <person name="Sun M."/>
            <person name="Yu Z."/>
            <person name="Zhu L."/>
            <person name="Hu X."/>
            <person name="Shank E.B."/>
            <person name="Swiecicka I."/>
            <person name="Hansen B.M."/>
            <person name="Andrup L."/>
            <person name="Young S.K."/>
            <person name="Zeng Q."/>
            <person name="Gargeya S."/>
            <person name="Fitzgerald M."/>
            <person name="Haas B."/>
            <person name="Abouelleil A."/>
            <person name="Alvarado L."/>
            <person name="Arachchi H.M."/>
            <person name="Berlin A."/>
            <person name="Chapman S.B."/>
            <person name="Goldberg J."/>
            <person name="Griggs A."/>
            <person name="Gujja S."/>
            <person name="Hansen M."/>
            <person name="Howarth C."/>
            <person name="Imamovic A."/>
            <person name="Larimer J."/>
            <person name="McCowen C."/>
            <person name="Montmayeur A."/>
            <person name="Murphy C."/>
            <person name="Neiman D."/>
            <person name="Pearson M."/>
            <person name="Priest M."/>
            <person name="Roberts A."/>
            <person name="Saif S."/>
            <person name="Shea T."/>
            <person name="Sisk P."/>
            <person name="Sykes S."/>
            <person name="Wortman J."/>
            <person name="Nusbaum C."/>
            <person name="Birren B."/>
        </authorList>
    </citation>
    <scope>NUCLEOTIDE SEQUENCE [LARGE SCALE GENOMIC DNA]</scope>
    <source>
        <strain evidence="1 2">HuA4-10</strain>
    </source>
</reference>
<dbReference type="EMBL" id="AHEA01000044">
    <property type="protein sequence ID" value="EJQ73926.1"/>
    <property type="molecule type" value="Genomic_DNA"/>
</dbReference>
<gene>
    <name evidence="1" type="ORF">IGC_05023</name>
</gene>
<name>J8CMB5_BACCE</name>
<organism evidence="1 2">
    <name type="scientific">Bacillus cereus HuA4-10</name>
    <dbReference type="NCBI Taxonomy" id="1053206"/>
    <lineage>
        <taxon>Bacteria</taxon>
        <taxon>Bacillati</taxon>
        <taxon>Bacillota</taxon>
        <taxon>Bacilli</taxon>
        <taxon>Bacillales</taxon>
        <taxon>Bacillaceae</taxon>
        <taxon>Bacillus</taxon>
        <taxon>Bacillus cereus group</taxon>
    </lineage>
</organism>
<dbReference type="Proteomes" id="UP000006977">
    <property type="component" value="Unassembled WGS sequence"/>
</dbReference>
<accession>J8CMB5</accession>
<sequence length="36" mass="3996">MYVCKAGQGKKNTGENQRDTRAANNIIHLVSLGYPF</sequence>
<dbReference type="HOGENOM" id="CLU_3354404_0_0_9"/>
<proteinExistence type="predicted"/>
<dbReference type="AlphaFoldDB" id="J8CMB5"/>
<evidence type="ECO:0000313" key="1">
    <source>
        <dbReference type="EMBL" id="EJQ73926.1"/>
    </source>
</evidence>
<protein>
    <submittedName>
        <fullName evidence="1">Uncharacterized protein</fullName>
    </submittedName>
</protein>